<feature type="domain" description="NADH:flavin oxidoreductase/NADH oxidase N-terminal" evidence="5">
    <location>
        <begin position="75"/>
        <end position="357"/>
    </location>
</feature>
<keyword evidence="3" id="KW-0288">FMN</keyword>
<dbReference type="Pfam" id="PF00724">
    <property type="entry name" value="Oxidored_FMN"/>
    <property type="match status" value="1"/>
</dbReference>
<comment type="similarity">
    <text evidence="1">Belongs to the NADH:flavin oxidoreductase/NADH oxidase family.</text>
</comment>
<dbReference type="PANTHER" id="PTHR43656">
    <property type="entry name" value="BINDING OXIDOREDUCTASE, PUTATIVE (AFU_ORTHOLOGUE AFUA_2G08260)-RELATED"/>
    <property type="match status" value="1"/>
</dbReference>
<gene>
    <name evidence="6" type="ORF">G647_07692</name>
</gene>
<evidence type="ECO:0000256" key="1">
    <source>
        <dbReference type="ARBA" id="ARBA00005979"/>
    </source>
</evidence>
<dbReference type="Gene3D" id="3.20.20.70">
    <property type="entry name" value="Aldolase class I"/>
    <property type="match status" value="1"/>
</dbReference>
<evidence type="ECO:0000256" key="2">
    <source>
        <dbReference type="ARBA" id="ARBA00022630"/>
    </source>
</evidence>
<dbReference type="Proteomes" id="UP000030678">
    <property type="component" value="Unassembled WGS sequence"/>
</dbReference>
<dbReference type="InterPro" id="IPR001155">
    <property type="entry name" value="OxRdtase_FMN_N"/>
</dbReference>
<dbReference type="GO" id="GO:0010181">
    <property type="term" value="F:FMN binding"/>
    <property type="evidence" value="ECO:0007669"/>
    <property type="project" value="InterPro"/>
</dbReference>
<accession>V9D3W0</accession>
<dbReference type="PANTHER" id="PTHR43656:SF2">
    <property type="entry name" value="BINDING OXIDOREDUCTASE, PUTATIVE (AFU_ORTHOLOGUE AFUA_2G08260)-RELATED"/>
    <property type="match status" value="1"/>
</dbReference>
<dbReference type="OrthoDB" id="1663137at2759"/>
<protein>
    <recommendedName>
        <fullName evidence="5">NADH:flavin oxidoreductase/NADH oxidase N-terminal domain-containing protein</fullName>
    </recommendedName>
</protein>
<dbReference type="InterPro" id="IPR013785">
    <property type="entry name" value="Aldolase_TIM"/>
</dbReference>
<dbReference type="GO" id="GO:0016491">
    <property type="term" value="F:oxidoreductase activity"/>
    <property type="evidence" value="ECO:0007669"/>
    <property type="project" value="UniProtKB-KW"/>
</dbReference>
<keyword evidence="2" id="KW-0285">Flavoprotein</keyword>
<evidence type="ECO:0000259" key="5">
    <source>
        <dbReference type="Pfam" id="PF00724"/>
    </source>
</evidence>
<dbReference type="SUPFAM" id="SSF51395">
    <property type="entry name" value="FMN-linked oxidoreductases"/>
    <property type="match status" value="1"/>
</dbReference>
<dbReference type="HOGENOM" id="CLU_012153_6_2_1"/>
<evidence type="ECO:0000256" key="4">
    <source>
        <dbReference type="ARBA" id="ARBA00023002"/>
    </source>
</evidence>
<reference evidence="6 7" key="1">
    <citation type="submission" date="2013-03" db="EMBL/GenBank/DDBJ databases">
        <title>The Genome Sequence of Cladophialophora carrionii CBS 160.54.</title>
        <authorList>
            <consortium name="The Broad Institute Genomics Platform"/>
            <person name="Cuomo C."/>
            <person name="de Hoog S."/>
            <person name="Gorbushina A."/>
            <person name="Walker B."/>
            <person name="Young S.K."/>
            <person name="Zeng Q."/>
            <person name="Gargeya S."/>
            <person name="Fitzgerald M."/>
            <person name="Haas B."/>
            <person name="Abouelleil A."/>
            <person name="Allen A.W."/>
            <person name="Alvarado L."/>
            <person name="Arachchi H.M."/>
            <person name="Berlin A.M."/>
            <person name="Chapman S.B."/>
            <person name="Gainer-Dewar J."/>
            <person name="Goldberg J."/>
            <person name="Griggs A."/>
            <person name="Gujja S."/>
            <person name="Hansen M."/>
            <person name="Howarth C."/>
            <person name="Imamovic A."/>
            <person name="Ireland A."/>
            <person name="Larimer J."/>
            <person name="McCowan C."/>
            <person name="Murphy C."/>
            <person name="Pearson M."/>
            <person name="Poon T.W."/>
            <person name="Priest M."/>
            <person name="Roberts A."/>
            <person name="Saif S."/>
            <person name="Shea T."/>
            <person name="Sisk P."/>
            <person name="Sykes S."/>
            <person name="Wortman J."/>
            <person name="Nusbaum C."/>
            <person name="Birren B."/>
        </authorList>
    </citation>
    <scope>NUCLEOTIDE SEQUENCE [LARGE SCALE GENOMIC DNA]</scope>
    <source>
        <strain evidence="6 7">CBS 160.54</strain>
    </source>
</reference>
<dbReference type="AlphaFoldDB" id="V9D3W0"/>
<organism evidence="6 7">
    <name type="scientific">Cladophialophora carrionii CBS 160.54</name>
    <dbReference type="NCBI Taxonomy" id="1279043"/>
    <lineage>
        <taxon>Eukaryota</taxon>
        <taxon>Fungi</taxon>
        <taxon>Dikarya</taxon>
        <taxon>Ascomycota</taxon>
        <taxon>Pezizomycotina</taxon>
        <taxon>Eurotiomycetes</taxon>
        <taxon>Chaetothyriomycetidae</taxon>
        <taxon>Chaetothyriales</taxon>
        <taxon>Herpotrichiellaceae</taxon>
        <taxon>Cladophialophora</taxon>
    </lineage>
</organism>
<proteinExistence type="inferred from homology"/>
<dbReference type="GeneID" id="19986185"/>
<keyword evidence="4" id="KW-0560">Oxidoreductase</keyword>
<name>V9D3W0_9EURO</name>
<evidence type="ECO:0000313" key="6">
    <source>
        <dbReference type="EMBL" id="ETI21346.1"/>
    </source>
</evidence>
<dbReference type="VEuPathDB" id="FungiDB:G647_07692"/>
<dbReference type="EMBL" id="KB822707">
    <property type="protein sequence ID" value="ETI21346.1"/>
    <property type="molecule type" value="Genomic_DNA"/>
</dbReference>
<evidence type="ECO:0000256" key="3">
    <source>
        <dbReference type="ARBA" id="ARBA00022643"/>
    </source>
</evidence>
<evidence type="ECO:0000313" key="7">
    <source>
        <dbReference type="Proteomes" id="UP000030678"/>
    </source>
</evidence>
<dbReference type="RefSeq" id="XP_008730227.1">
    <property type="nucleotide sequence ID" value="XM_008732005.1"/>
</dbReference>
<sequence>MAESMSPNHHPGEKFVTAYGKWADGGWGMILTGKEKYIFQPFKANGSSGNVQVSDVYLGAPEDVAVSSKVPSRHAEAVQEAWKDWAKACQRHGTPTIVQLCHPGRQSPLGAGNRSFFAKTVAPSAVKMDFGPSLIERLAVSLIFGTPRELTAQEISGECGIVDQFVAAARQSFEAGFKGVQLHGAHGYLLAQFLSPESNRRTDDFGGTPQKRAEIVLRIIRAIRQATNKEFCIGIKLNSVDAASSESVSDVIDQIRLIVECGIDFVEISGGTYEKPRMLAEPTAATTPSSKNAEKTAARESFFLEFAKTVRQAFPQLVLMVTGGFRTRLGMEAALESRGCDLIGIARPAAILPSLPKDIIFNTEGVPDEEAQVSLAPLRLPWLFRHLPVKQVGAGFQTKYYASQIQRMGAGLVPIDTRLTVSKTG</sequence>
<dbReference type="InterPro" id="IPR051799">
    <property type="entry name" value="NADH_flavin_oxidoreductase"/>
</dbReference>